<keyword evidence="3" id="KW-0489">Methyltransferase</keyword>
<accession>A0ABP7J5U9</accession>
<organism evidence="3 4">
    <name type="scientific">Streptomyces coacervatus</name>
    <dbReference type="NCBI Taxonomy" id="647381"/>
    <lineage>
        <taxon>Bacteria</taxon>
        <taxon>Bacillati</taxon>
        <taxon>Actinomycetota</taxon>
        <taxon>Actinomycetes</taxon>
        <taxon>Kitasatosporales</taxon>
        <taxon>Streptomycetaceae</taxon>
        <taxon>Streptomyces</taxon>
    </lineage>
</organism>
<dbReference type="InterPro" id="IPR029063">
    <property type="entry name" value="SAM-dependent_MTases_sf"/>
</dbReference>
<evidence type="ECO:0000259" key="2">
    <source>
        <dbReference type="Pfam" id="PF02384"/>
    </source>
</evidence>
<keyword evidence="3" id="KW-0808">Transferase</keyword>
<dbReference type="RefSeq" id="WP_275775941.1">
    <property type="nucleotide sequence ID" value="NZ_BAABDE010000031.1"/>
</dbReference>
<keyword evidence="4" id="KW-1185">Reference proteome</keyword>
<dbReference type="Gene3D" id="3.40.50.150">
    <property type="entry name" value="Vaccinia Virus protein VP39"/>
    <property type="match status" value="1"/>
</dbReference>
<evidence type="ECO:0000256" key="1">
    <source>
        <dbReference type="SAM" id="MobiDB-lite"/>
    </source>
</evidence>
<comment type="caution">
    <text evidence="3">The sequence shown here is derived from an EMBL/GenBank/DDBJ whole genome shotgun (WGS) entry which is preliminary data.</text>
</comment>
<evidence type="ECO:0000313" key="3">
    <source>
        <dbReference type="EMBL" id="GAA3835598.1"/>
    </source>
</evidence>
<dbReference type="InterPro" id="IPR003356">
    <property type="entry name" value="DNA_methylase_A-5"/>
</dbReference>
<dbReference type="GO" id="GO:0008168">
    <property type="term" value="F:methyltransferase activity"/>
    <property type="evidence" value="ECO:0007669"/>
    <property type="project" value="UniProtKB-KW"/>
</dbReference>
<name>A0ABP7J5U9_9ACTN</name>
<feature type="domain" description="DNA methylase adenine-specific" evidence="2">
    <location>
        <begin position="207"/>
        <end position="319"/>
    </location>
</feature>
<reference evidence="4" key="1">
    <citation type="journal article" date="2019" name="Int. J. Syst. Evol. Microbiol.">
        <title>The Global Catalogue of Microorganisms (GCM) 10K type strain sequencing project: providing services to taxonomists for standard genome sequencing and annotation.</title>
        <authorList>
            <consortium name="The Broad Institute Genomics Platform"/>
            <consortium name="The Broad Institute Genome Sequencing Center for Infectious Disease"/>
            <person name="Wu L."/>
            <person name="Ma J."/>
        </authorList>
    </citation>
    <scope>NUCLEOTIDE SEQUENCE [LARGE SCALE GENOMIC DNA]</scope>
    <source>
        <strain evidence="4">JCM 17138</strain>
    </source>
</reference>
<dbReference type="PRINTS" id="PR00507">
    <property type="entry name" value="N12N6MTFRASE"/>
</dbReference>
<dbReference type="SUPFAM" id="SSF53335">
    <property type="entry name" value="S-adenosyl-L-methionine-dependent methyltransferases"/>
    <property type="match status" value="1"/>
</dbReference>
<proteinExistence type="predicted"/>
<dbReference type="EMBL" id="BAABDE010000031">
    <property type="protein sequence ID" value="GAA3835598.1"/>
    <property type="molecule type" value="Genomic_DNA"/>
</dbReference>
<dbReference type="Pfam" id="PF02384">
    <property type="entry name" value="N6_Mtase"/>
    <property type="match status" value="1"/>
</dbReference>
<dbReference type="Proteomes" id="UP001501009">
    <property type="component" value="Unassembled WGS sequence"/>
</dbReference>
<feature type="region of interest" description="Disordered" evidence="1">
    <location>
        <begin position="1"/>
        <end position="63"/>
    </location>
</feature>
<protein>
    <submittedName>
        <fullName evidence="3">N-6 DNA methylase</fullName>
    </submittedName>
</protein>
<evidence type="ECO:0000313" key="4">
    <source>
        <dbReference type="Proteomes" id="UP001501009"/>
    </source>
</evidence>
<sequence length="359" mass="39161">MTQQLDLFAEITADPEPIPATFTAAPKPARSAHSATPPKLASPAGPSAPHVRQASRPHPVRDPHRRALEIGEAVAERWHNRHGGTAIEVPIGVVAALALIRQKDPNGPDLKMQILTQDGPQLIEMLREIWSMHWMYRPDLIERARILHEWLNDEVDEYRIQAVRAVAETALKRGLFDLTAHEDPFLRSATDVLSPVMMCLRSHGARQGLGEYHTPAPVADAMADMLAAGQVMDISLAVDAPRGGEHIHDPCAGSGGLLRSAAQHLRERGHDPADFQWSMVDIDQIAAACCAVNAMVWELGPRVTVACADTLANPNAVTDAMKEARTVFEHRDEVLGKARIIAAVRQAERLIEQALSPAA</sequence>
<dbReference type="GO" id="GO:0032259">
    <property type="term" value="P:methylation"/>
    <property type="evidence" value="ECO:0007669"/>
    <property type="project" value="UniProtKB-KW"/>
</dbReference>
<gene>
    <name evidence="3" type="ORF">GCM10022403_080420</name>
</gene>